<dbReference type="SMART" id="SM00448">
    <property type="entry name" value="REC"/>
    <property type="match status" value="2"/>
</dbReference>
<dbReference type="Pfam" id="PF00672">
    <property type="entry name" value="HAMP"/>
    <property type="match status" value="1"/>
</dbReference>
<feature type="domain" description="HAMP" evidence="21">
    <location>
        <begin position="213"/>
        <end position="268"/>
    </location>
</feature>
<comment type="catalytic activity">
    <reaction evidence="1">
        <text>ATP + protein L-histidine = ADP + protein N-phospho-L-histidine.</text>
        <dbReference type="EC" id="2.7.13.3"/>
    </reaction>
</comment>
<dbReference type="SUPFAM" id="SSF103190">
    <property type="entry name" value="Sensory domain-like"/>
    <property type="match status" value="1"/>
</dbReference>
<evidence type="ECO:0000259" key="22">
    <source>
        <dbReference type="PROSITE" id="PS50894"/>
    </source>
</evidence>
<dbReference type="InterPro" id="IPR003660">
    <property type="entry name" value="HAMP_dom"/>
</dbReference>
<dbReference type="PANTHER" id="PTHR45339:SF1">
    <property type="entry name" value="HYBRID SIGNAL TRANSDUCTION HISTIDINE KINASE J"/>
    <property type="match status" value="1"/>
</dbReference>
<evidence type="ECO:0000256" key="11">
    <source>
        <dbReference type="ARBA" id="ARBA00022989"/>
    </source>
</evidence>
<dbReference type="PROSITE" id="PS50894">
    <property type="entry name" value="HPT"/>
    <property type="match status" value="1"/>
</dbReference>
<dbReference type="InterPro" id="IPR036641">
    <property type="entry name" value="HPT_dom_sf"/>
</dbReference>
<keyword evidence="11 18" id="KW-1133">Transmembrane helix</keyword>
<dbReference type="SUPFAM" id="SSF52172">
    <property type="entry name" value="CheY-like"/>
    <property type="match status" value="2"/>
</dbReference>
<accession>A0A2S6HHY3</accession>
<keyword evidence="12" id="KW-0902">Two-component regulatory system</keyword>
<dbReference type="InterPro" id="IPR036097">
    <property type="entry name" value="HisK_dim/P_sf"/>
</dbReference>
<dbReference type="InterPro" id="IPR004358">
    <property type="entry name" value="Sig_transdc_His_kin-like_C"/>
</dbReference>
<feature type="domain" description="Response regulatory" evidence="20">
    <location>
        <begin position="554"/>
        <end position="677"/>
    </location>
</feature>
<dbReference type="InterPro" id="IPR005467">
    <property type="entry name" value="His_kinase_dom"/>
</dbReference>
<dbReference type="PROSITE" id="PS50885">
    <property type="entry name" value="HAMP"/>
    <property type="match status" value="1"/>
</dbReference>
<protein>
    <recommendedName>
        <fullName evidence="15">Sensory/regulatory protein RpfC</fullName>
        <ecNumber evidence="3">2.7.13.3</ecNumber>
    </recommendedName>
</protein>
<dbReference type="InterPro" id="IPR036890">
    <property type="entry name" value="HATPase_C_sf"/>
</dbReference>
<comment type="subunit">
    <text evidence="14">At low DSF concentrations, interacts with RpfF.</text>
</comment>
<dbReference type="Gene3D" id="1.20.120.160">
    <property type="entry name" value="HPT domain"/>
    <property type="match status" value="1"/>
</dbReference>
<dbReference type="Pfam" id="PF00072">
    <property type="entry name" value="Response_reg"/>
    <property type="match status" value="2"/>
</dbReference>
<evidence type="ECO:0000256" key="10">
    <source>
        <dbReference type="ARBA" id="ARBA00022840"/>
    </source>
</evidence>
<feature type="domain" description="Response regulatory" evidence="20">
    <location>
        <begin position="707"/>
        <end position="823"/>
    </location>
</feature>
<feature type="domain" description="HPt" evidence="22">
    <location>
        <begin position="865"/>
        <end position="957"/>
    </location>
</feature>
<dbReference type="SMART" id="SM00388">
    <property type="entry name" value="HisKA"/>
    <property type="match status" value="1"/>
</dbReference>
<dbReference type="EMBL" id="PTIZ01000002">
    <property type="protein sequence ID" value="PPK77084.1"/>
    <property type="molecule type" value="Genomic_DNA"/>
</dbReference>
<dbReference type="AlphaFoldDB" id="A0A2S6HHY3"/>
<organism evidence="23 24">
    <name type="scientific">Methylobacter tundripaludum</name>
    <dbReference type="NCBI Taxonomy" id="173365"/>
    <lineage>
        <taxon>Bacteria</taxon>
        <taxon>Pseudomonadati</taxon>
        <taxon>Pseudomonadota</taxon>
        <taxon>Gammaproteobacteria</taxon>
        <taxon>Methylococcales</taxon>
        <taxon>Methylococcaceae</taxon>
        <taxon>Methylobacter</taxon>
    </lineage>
</organism>
<dbReference type="Gene3D" id="1.10.287.130">
    <property type="match status" value="1"/>
</dbReference>
<keyword evidence="13 18" id="KW-0472">Membrane</keyword>
<dbReference type="CDD" id="cd06225">
    <property type="entry name" value="HAMP"/>
    <property type="match status" value="1"/>
</dbReference>
<dbReference type="CDD" id="cd17546">
    <property type="entry name" value="REC_hyHK_CKI1_RcsC-like"/>
    <property type="match status" value="2"/>
</dbReference>
<feature type="modified residue" description="4-aspartylphosphate" evidence="17">
    <location>
        <position position="756"/>
    </location>
</feature>
<evidence type="ECO:0000256" key="17">
    <source>
        <dbReference type="PROSITE-ProRule" id="PRU00169"/>
    </source>
</evidence>
<keyword evidence="4" id="KW-1003">Cell membrane</keyword>
<evidence type="ECO:0000256" key="3">
    <source>
        <dbReference type="ARBA" id="ARBA00012438"/>
    </source>
</evidence>
<comment type="subcellular location">
    <subcellularLocation>
        <location evidence="2">Cell membrane</location>
        <topology evidence="2">Multi-pass membrane protein</topology>
    </subcellularLocation>
</comment>
<reference evidence="23 24" key="1">
    <citation type="submission" date="2018-02" db="EMBL/GenBank/DDBJ databases">
        <title>Subsurface microbial communities from deep shales in Ohio and West Virginia, USA.</title>
        <authorList>
            <person name="Wrighton K."/>
        </authorList>
    </citation>
    <scope>NUCLEOTIDE SEQUENCE [LARGE SCALE GENOMIC DNA]</scope>
    <source>
        <strain evidence="23 24">OWC-DMM</strain>
    </source>
</reference>
<dbReference type="PANTHER" id="PTHR45339">
    <property type="entry name" value="HYBRID SIGNAL TRANSDUCTION HISTIDINE KINASE J"/>
    <property type="match status" value="1"/>
</dbReference>
<evidence type="ECO:0000259" key="20">
    <source>
        <dbReference type="PROSITE" id="PS50110"/>
    </source>
</evidence>
<dbReference type="SMART" id="SM00304">
    <property type="entry name" value="HAMP"/>
    <property type="match status" value="1"/>
</dbReference>
<evidence type="ECO:0000256" key="14">
    <source>
        <dbReference type="ARBA" id="ARBA00064003"/>
    </source>
</evidence>
<evidence type="ECO:0000256" key="5">
    <source>
        <dbReference type="ARBA" id="ARBA00022553"/>
    </source>
</evidence>
<dbReference type="FunFam" id="3.30.565.10:FF:000010">
    <property type="entry name" value="Sensor histidine kinase RcsC"/>
    <property type="match status" value="1"/>
</dbReference>
<dbReference type="CDD" id="cd00082">
    <property type="entry name" value="HisKA"/>
    <property type="match status" value="1"/>
</dbReference>
<evidence type="ECO:0000256" key="12">
    <source>
        <dbReference type="ARBA" id="ARBA00023012"/>
    </source>
</evidence>
<dbReference type="CDD" id="cd16922">
    <property type="entry name" value="HATPase_EvgS-ArcB-TorS-like"/>
    <property type="match status" value="1"/>
</dbReference>
<dbReference type="PROSITE" id="PS50110">
    <property type="entry name" value="RESPONSE_REGULATORY"/>
    <property type="match status" value="2"/>
</dbReference>
<keyword evidence="6" id="KW-0808">Transferase</keyword>
<dbReference type="RefSeq" id="WP_104427831.1">
    <property type="nucleotide sequence ID" value="NZ_PTIZ01000002.1"/>
</dbReference>
<dbReference type="InterPro" id="IPR003594">
    <property type="entry name" value="HATPase_dom"/>
</dbReference>
<dbReference type="SMART" id="SM00387">
    <property type="entry name" value="HATPase_c"/>
    <property type="match status" value="1"/>
</dbReference>
<dbReference type="Gene3D" id="3.40.50.2300">
    <property type="match status" value="2"/>
</dbReference>
<evidence type="ECO:0000313" key="23">
    <source>
        <dbReference type="EMBL" id="PPK77084.1"/>
    </source>
</evidence>
<keyword evidence="8" id="KW-0547">Nucleotide-binding</keyword>
<dbReference type="EC" id="2.7.13.3" evidence="3"/>
<evidence type="ECO:0000256" key="13">
    <source>
        <dbReference type="ARBA" id="ARBA00023136"/>
    </source>
</evidence>
<dbReference type="PROSITE" id="PS50109">
    <property type="entry name" value="HIS_KIN"/>
    <property type="match status" value="1"/>
</dbReference>
<dbReference type="SUPFAM" id="SSF47226">
    <property type="entry name" value="Histidine-containing phosphotransfer domain, HPT domain"/>
    <property type="match status" value="1"/>
</dbReference>
<keyword evidence="9 23" id="KW-0418">Kinase</keyword>
<dbReference type="Pfam" id="PF02518">
    <property type="entry name" value="HATPase_c"/>
    <property type="match status" value="1"/>
</dbReference>
<evidence type="ECO:0000256" key="4">
    <source>
        <dbReference type="ARBA" id="ARBA00022475"/>
    </source>
</evidence>
<feature type="transmembrane region" description="Helical" evidence="18">
    <location>
        <begin position="189"/>
        <end position="211"/>
    </location>
</feature>
<evidence type="ECO:0000256" key="7">
    <source>
        <dbReference type="ARBA" id="ARBA00022692"/>
    </source>
</evidence>
<dbReference type="Pfam" id="PF00512">
    <property type="entry name" value="HisKA"/>
    <property type="match status" value="1"/>
</dbReference>
<feature type="modified residue" description="Phosphohistidine" evidence="16">
    <location>
        <position position="904"/>
    </location>
</feature>
<keyword evidence="10" id="KW-0067">ATP-binding</keyword>
<dbReference type="SUPFAM" id="SSF158472">
    <property type="entry name" value="HAMP domain-like"/>
    <property type="match status" value="1"/>
</dbReference>
<keyword evidence="7 18" id="KW-0812">Transmembrane</keyword>
<dbReference type="InterPro" id="IPR003661">
    <property type="entry name" value="HisK_dim/P_dom"/>
</dbReference>
<dbReference type="Proteomes" id="UP000240010">
    <property type="component" value="Unassembled WGS sequence"/>
</dbReference>
<gene>
    <name evidence="23" type="ORF">B0F87_102190</name>
</gene>
<evidence type="ECO:0000256" key="9">
    <source>
        <dbReference type="ARBA" id="ARBA00022777"/>
    </source>
</evidence>
<dbReference type="PRINTS" id="PR00344">
    <property type="entry name" value="BCTRLSENSOR"/>
</dbReference>
<keyword evidence="5 17" id="KW-0597">Phosphoprotein</keyword>
<name>A0A2S6HHY3_9GAMM</name>
<dbReference type="InterPro" id="IPR008207">
    <property type="entry name" value="Sig_transdc_His_kin_Hpt_dom"/>
</dbReference>
<feature type="modified residue" description="4-aspartylphosphate" evidence="17">
    <location>
        <position position="607"/>
    </location>
</feature>
<evidence type="ECO:0000256" key="18">
    <source>
        <dbReference type="SAM" id="Phobius"/>
    </source>
</evidence>
<dbReference type="GO" id="GO:0005524">
    <property type="term" value="F:ATP binding"/>
    <property type="evidence" value="ECO:0007669"/>
    <property type="project" value="UniProtKB-KW"/>
</dbReference>
<dbReference type="InterPro" id="IPR011006">
    <property type="entry name" value="CheY-like_superfamily"/>
</dbReference>
<evidence type="ECO:0000313" key="24">
    <source>
        <dbReference type="Proteomes" id="UP000240010"/>
    </source>
</evidence>
<evidence type="ECO:0000256" key="16">
    <source>
        <dbReference type="PROSITE-ProRule" id="PRU00110"/>
    </source>
</evidence>
<dbReference type="SUPFAM" id="SSF55874">
    <property type="entry name" value="ATPase domain of HSP90 chaperone/DNA topoisomerase II/histidine kinase"/>
    <property type="match status" value="1"/>
</dbReference>
<evidence type="ECO:0000256" key="6">
    <source>
        <dbReference type="ARBA" id="ARBA00022679"/>
    </source>
</evidence>
<evidence type="ECO:0000259" key="19">
    <source>
        <dbReference type="PROSITE" id="PS50109"/>
    </source>
</evidence>
<comment type="caution">
    <text evidence="23">The sequence shown here is derived from an EMBL/GenBank/DDBJ whole genome shotgun (WGS) entry which is preliminary data.</text>
</comment>
<evidence type="ECO:0000259" key="21">
    <source>
        <dbReference type="PROSITE" id="PS50885"/>
    </source>
</evidence>
<dbReference type="Gene3D" id="6.10.340.10">
    <property type="match status" value="1"/>
</dbReference>
<proteinExistence type="predicted"/>
<dbReference type="FunFam" id="1.10.287.130:FF:000002">
    <property type="entry name" value="Two-component osmosensing histidine kinase"/>
    <property type="match status" value="1"/>
</dbReference>
<feature type="transmembrane region" description="Helical" evidence="18">
    <location>
        <begin position="6"/>
        <end position="28"/>
    </location>
</feature>
<evidence type="ECO:0000256" key="15">
    <source>
        <dbReference type="ARBA" id="ARBA00068150"/>
    </source>
</evidence>
<dbReference type="Gene3D" id="3.30.565.10">
    <property type="entry name" value="Histidine kinase-like ATPase, C-terminal domain"/>
    <property type="match status" value="1"/>
</dbReference>
<dbReference type="SUPFAM" id="SSF47384">
    <property type="entry name" value="Homodimeric domain of signal transducing histidine kinase"/>
    <property type="match status" value="1"/>
</dbReference>
<dbReference type="InterPro" id="IPR001789">
    <property type="entry name" value="Sig_transdc_resp-reg_receiver"/>
</dbReference>
<evidence type="ECO:0000256" key="8">
    <source>
        <dbReference type="ARBA" id="ARBA00022741"/>
    </source>
</evidence>
<dbReference type="InterPro" id="IPR029151">
    <property type="entry name" value="Sensor-like_sf"/>
</dbReference>
<evidence type="ECO:0000256" key="2">
    <source>
        <dbReference type="ARBA" id="ARBA00004651"/>
    </source>
</evidence>
<evidence type="ECO:0000256" key="1">
    <source>
        <dbReference type="ARBA" id="ARBA00000085"/>
    </source>
</evidence>
<dbReference type="GO" id="GO:0000155">
    <property type="term" value="F:phosphorelay sensor kinase activity"/>
    <property type="evidence" value="ECO:0007669"/>
    <property type="project" value="InterPro"/>
</dbReference>
<feature type="domain" description="Histidine kinase" evidence="19">
    <location>
        <begin position="308"/>
        <end position="535"/>
    </location>
</feature>
<dbReference type="GO" id="GO:0005886">
    <property type="term" value="C:plasma membrane"/>
    <property type="evidence" value="ECO:0007669"/>
    <property type="project" value="UniProtKB-SubCell"/>
</dbReference>
<sequence>MVKRSIFRKLLVTMVGLIIALLMLLTFIQIEFQKDVFEKELEKRITLMKGRLIDRGQILSDNLSGQVKNGIASVNLSLVADQLRNAVQENKELRYIILMQASGRAYIHTLKPQLEMEVLSEKEDLFAAGQKAATVNEYVSNGESFMEFIMPIQVSARPWGVLRLGFSLDLLNQEIVNSREESISQIGEMITRLLITAAIFILIGACIVLFVSERLSRPLMHLTQLANELAQGNFAVSDNVKKIHPDGEIGALTTAFSQMARNLKISYDKLEEYSRTLEQKVINRTSELAEARDQAIAADKSKSEFLSMMSHEIRTPMNAIIGMTRLALQTDLTAKQQDYLTKVQISSRALLGIINDILDFSKIEAGKLELETIAFNLDDVLNDLFSLMGDKAEEKGLKIRFITADDVPSDLIGDPLRLGQVLLNLVNNAVKFTSQGGDVDIKIALAEGAEQAKRADQIRLEFSVKDTGIGLTTEQIGGLFQSFNQADKSTTRKYGGTGLGLAICKRMVDMMGGAITVNSEIGQGSTFIFTAIFGQPYEVSQKYSASHDAFRGVKALVVDSDETSRNALCLHLESLFFQVTSVSTGEQAIQLLENACAEDPYRLVLMDWNLPKMDGISVARHIKNSLEIVCIPHIIIVTTHSREDVVHVQRSKDLNLDGFLAKPVHASALFSAVVEAFNQNDFDEYPPSRVRRPGAGNEKLHQIKGAKLLLVEDNHINQQIAKETLEQEGFEVSIASDGRAAVQKIRTCYFDAVLMDLEMPIMDGYEATRIIRSEAQFSDLPIIAMTAHAMNDVREKCLHIGMNGYVTKPIDVDELLANLIDLIKPELRKTPASCLAKASQQRTALLPECLPGIDIQQGLKNVVGNERLLHDLLLKFHQGFSDAQIRVDAFLQAGDVDSALRFLHAMKGVAANLAMSELKVCIEALEQTLNKPWEYGPELLTDFASAQSRVLESVGQLRSSNGCNGVA</sequence>